<evidence type="ECO:0000313" key="2">
    <source>
        <dbReference type="Proteomes" id="UP001187192"/>
    </source>
</evidence>
<comment type="caution">
    <text evidence="1">The sequence shown here is derived from an EMBL/GenBank/DDBJ whole genome shotgun (WGS) entry which is preliminary data.</text>
</comment>
<accession>A0AA87ZPJ5</accession>
<sequence>MATTMMTGRIWMRKGATMLRFGGQVELFYRDLVGVGGHDGEFLQFV</sequence>
<gene>
    <name evidence="1" type="ORF">TIFTF001_002834</name>
</gene>
<evidence type="ECO:0000313" key="1">
    <source>
        <dbReference type="EMBL" id="GMN30508.1"/>
    </source>
</evidence>
<dbReference type="AlphaFoldDB" id="A0AA87ZPJ5"/>
<organism evidence="1 2">
    <name type="scientific">Ficus carica</name>
    <name type="common">Common fig</name>
    <dbReference type="NCBI Taxonomy" id="3494"/>
    <lineage>
        <taxon>Eukaryota</taxon>
        <taxon>Viridiplantae</taxon>
        <taxon>Streptophyta</taxon>
        <taxon>Embryophyta</taxon>
        <taxon>Tracheophyta</taxon>
        <taxon>Spermatophyta</taxon>
        <taxon>Magnoliopsida</taxon>
        <taxon>eudicotyledons</taxon>
        <taxon>Gunneridae</taxon>
        <taxon>Pentapetalae</taxon>
        <taxon>rosids</taxon>
        <taxon>fabids</taxon>
        <taxon>Rosales</taxon>
        <taxon>Moraceae</taxon>
        <taxon>Ficeae</taxon>
        <taxon>Ficus</taxon>
    </lineage>
</organism>
<keyword evidence="2" id="KW-1185">Reference proteome</keyword>
<dbReference type="Gramene" id="FCD_00025096-RA">
    <property type="protein sequence ID" value="FCD_00025096-RA:cds"/>
    <property type="gene ID" value="FCD_00025096"/>
</dbReference>
<dbReference type="EMBL" id="BTGU01000003">
    <property type="protein sequence ID" value="GMN30508.1"/>
    <property type="molecule type" value="Genomic_DNA"/>
</dbReference>
<proteinExistence type="predicted"/>
<protein>
    <submittedName>
        <fullName evidence="1">Uncharacterized protein</fullName>
    </submittedName>
</protein>
<dbReference type="Proteomes" id="UP001187192">
    <property type="component" value="Unassembled WGS sequence"/>
</dbReference>
<reference evidence="1" key="1">
    <citation type="submission" date="2023-07" db="EMBL/GenBank/DDBJ databases">
        <title>draft genome sequence of fig (Ficus carica).</title>
        <authorList>
            <person name="Takahashi T."/>
            <person name="Nishimura K."/>
        </authorList>
    </citation>
    <scope>NUCLEOTIDE SEQUENCE</scope>
</reference>
<name>A0AA87ZPJ5_FICCA</name>